<sequence>MSIMYHNKNDDNEVATSSKEEGDELNEGLKKGPWTTEEDTLLREHVLRHGEGNWNSVKRISGLARCGKSCRLRWNNHLRPDLKKGSFSEEEEDTIIKLHAKLGNKWALMAARLPGRTDNEIKNFWNARMKKRQRAGLPLYPRNLQKESNKSQQIEQHSIKPHSPPPSLSFSSFHSSLYLPDINELTHSCTPSPQQNETNSSFLSNSYPQFTFSNNMSVFSGHTNFPLFSHFSPYGYSLTNPYQNQSLTSSVFCKGVNSNVAWVESPNESLTLNQSSPTGSTTTPNSSSHASDVYGLIGANSNSKVNSDYHEVAVVSPRGAYSAVLDSPAMDLQSLSCSDMLKNEHSTKNTSSKRKCIDDSEFVQQSTGKKLNVEGTFEGINCMDDGLFGLLNLLSSETSMPGWFHDEERPSLELKDASSNSINKELDRNPGPF</sequence>
<evidence type="ECO:0000313" key="10">
    <source>
        <dbReference type="EMBL" id="KAK7263514.1"/>
    </source>
</evidence>
<evidence type="ECO:0000313" key="11">
    <source>
        <dbReference type="Proteomes" id="UP001359559"/>
    </source>
</evidence>
<dbReference type="Pfam" id="PF00249">
    <property type="entry name" value="Myb_DNA-binding"/>
    <property type="match status" value="2"/>
</dbReference>
<keyword evidence="3" id="KW-0805">Transcription regulation</keyword>
<dbReference type="PROSITE" id="PS51294">
    <property type="entry name" value="HTH_MYB"/>
    <property type="match status" value="2"/>
</dbReference>
<feature type="domain" description="Myb-like" evidence="8">
    <location>
        <begin position="79"/>
        <end position="129"/>
    </location>
</feature>
<dbReference type="InterPro" id="IPR017930">
    <property type="entry name" value="Myb_dom"/>
</dbReference>
<feature type="region of interest" description="Disordered" evidence="7">
    <location>
        <begin position="136"/>
        <end position="169"/>
    </location>
</feature>
<feature type="region of interest" description="Disordered" evidence="7">
    <location>
        <begin position="1"/>
        <end position="32"/>
    </location>
</feature>
<keyword evidence="5" id="KW-0804">Transcription</keyword>
<dbReference type="AlphaFoldDB" id="A0AAN9I3A2"/>
<feature type="domain" description="HTH myb-type" evidence="9">
    <location>
        <begin position="26"/>
        <end position="82"/>
    </location>
</feature>
<dbReference type="PANTHER" id="PTHR47995">
    <property type="entry name" value="TRANSCRIPTION FACTOR MYB33-RELATED"/>
    <property type="match status" value="1"/>
</dbReference>
<reference evidence="10 11" key="1">
    <citation type="submission" date="2024-01" db="EMBL/GenBank/DDBJ databases">
        <title>The genomes of 5 underutilized Papilionoideae crops provide insights into root nodulation and disease resistance.</title>
        <authorList>
            <person name="Yuan L."/>
        </authorList>
    </citation>
    <scope>NUCLEOTIDE SEQUENCE [LARGE SCALE GENOMIC DNA]</scope>
    <source>
        <strain evidence="10">LY-2023</strain>
        <tissue evidence="10">Leaf</tissue>
    </source>
</reference>
<gene>
    <name evidence="10" type="ORF">RJT34_31105</name>
</gene>
<dbReference type="SMART" id="SM00717">
    <property type="entry name" value="SANT"/>
    <property type="match status" value="2"/>
</dbReference>
<dbReference type="Gene3D" id="1.10.10.60">
    <property type="entry name" value="Homeodomain-like"/>
    <property type="match status" value="2"/>
</dbReference>
<dbReference type="GO" id="GO:0003677">
    <property type="term" value="F:DNA binding"/>
    <property type="evidence" value="ECO:0007669"/>
    <property type="project" value="UniProtKB-KW"/>
</dbReference>
<feature type="domain" description="Myb-like" evidence="8">
    <location>
        <begin position="26"/>
        <end position="78"/>
    </location>
</feature>
<organism evidence="10 11">
    <name type="scientific">Clitoria ternatea</name>
    <name type="common">Butterfly pea</name>
    <dbReference type="NCBI Taxonomy" id="43366"/>
    <lineage>
        <taxon>Eukaryota</taxon>
        <taxon>Viridiplantae</taxon>
        <taxon>Streptophyta</taxon>
        <taxon>Embryophyta</taxon>
        <taxon>Tracheophyta</taxon>
        <taxon>Spermatophyta</taxon>
        <taxon>Magnoliopsida</taxon>
        <taxon>eudicotyledons</taxon>
        <taxon>Gunneridae</taxon>
        <taxon>Pentapetalae</taxon>
        <taxon>rosids</taxon>
        <taxon>fabids</taxon>
        <taxon>Fabales</taxon>
        <taxon>Fabaceae</taxon>
        <taxon>Papilionoideae</taxon>
        <taxon>50 kb inversion clade</taxon>
        <taxon>NPAAA clade</taxon>
        <taxon>indigoferoid/millettioid clade</taxon>
        <taxon>Phaseoleae</taxon>
        <taxon>Clitoria</taxon>
    </lineage>
</organism>
<dbReference type="GO" id="GO:0003824">
    <property type="term" value="F:catalytic activity"/>
    <property type="evidence" value="ECO:0007669"/>
    <property type="project" value="InterPro"/>
</dbReference>
<dbReference type="PROSITE" id="PS00175">
    <property type="entry name" value="PG_MUTASE"/>
    <property type="match status" value="1"/>
</dbReference>
<dbReference type="PANTHER" id="PTHR47995:SF18">
    <property type="entry name" value="TRANSCRIPTION FACTOR MYB65"/>
    <property type="match status" value="1"/>
</dbReference>
<dbReference type="CDD" id="cd00167">
    <property type="entry name" value="SANT"/>
    <property type="match status" value="2"/>
</dbReference>
<accession>A0AAN9I3A2</accession>
<evidence type="ECO:0000259" key="8">
    <source>
        <dbReference type="PROSITE" id="PS50090"/>
    </source>
</evidence>
<evidence type="ECO:0000256" key="6">
    <source>
        <dbReference type="ARBA" id="ARBA00023242"/>
    </source>
</evidence>
<proteinExistence type="predicted"/>
<protein>
    <submittedName>
        <fullName evidence="10">Uncharacterized protein</fullName>
    </submittedName>
</protein>
<keyword evidence="4" id="KW-0238">DNA-binding</keyword>
<evidence type="ECO:0000256" key="2">
    <source>
        <dbReference type="ARBA" id="ARBA00022737"/>
    </source>
</evidence>
<name>A0AAN9I3A2_CLITE</name>
<evidence type="ECO:0000256" key="1">
    <source>
        <dbReference type="ARBA" id="ARBA00004123"/>
    </source>
</evidence>
<feature type="compositionally biased region" description="Basic and acidic residues" evidence="7">
    <location>
        <begin position="424"/>
        <end position="433"/>
    </location>
</feature>
<dbReference type="InterPro" id="IPR001345">
    <property type="entry name" value="PG/BPGM_mutase_AS"/>
</dbReference>
<evidence type="ECO:0000256" key="5">
    <source>
        <dbReference type="ARBA" id="ARBA00023163"/>
    </source>
</evidence>
<dbReference type="PROSITE" id="PS50090">
    <property type="entry name" value="MYB_LIKE"/>
    <property type="match status" value="2"/>
</dbReference>
<dbReference type="GO" id="GO:0005634">
    <property type="term" value="C:nucleus"/>
    <property type="evidence" value="ECO:0007669"/>
    <property type="project" value="UniProtKB-SubCell"/>
</dbReference>
<evidence type="ECO:0000256" key="4">
    <source>
        <dbReference type="ARBA" id="ARBA00023125"/>
    </source>
</evidence>
<feature type="region of interest" description="Disordered" evidence="7">
    <location>
        <begin position="269"/>
        <end position="289"/>
    </location>
</feature>
<comment type="caution">
    <text evidence="10">The sequence shown here is derived from an EMBL/GenBank/DDBJ whole genome shotgun (WGS) entry which is preliminary data.</text>
</comment>
<evidence type="ECO:0000256" key="3">
    <source>
        <dbReference type="ARBA" id="ARBA00023015"/>
    </source>
</evidence>
<dbReference type="InterPro" id="IPR001005">
    <property type="entry name" value="SANT/Myb"/>
</dbReference>
<feature type="compositionally biased region" description="Low complexity" evidence="7">
    <location>
        <begin position="275"/>
        <end position="288"/>
    </location>
</feature>
<evidence type="ECO:0000256" key="7">
    <source>
        <dbReference type="SAM" id="MobiDB-lite"/>
    </source>
</evidence>
<feature type="domain" description="HTH myb-type" evidence="9">
    <location>
        <begin position="83"/>
        <end position="133"/>
    </location>
</feature>
<keyword evidence="11" id="KW-1185">Reference proteome</keyword>
<dbReference type="Proteomes" id="UP001359559">
    <property type="component" value="Unassembled WGS sequence"/>
</dbReference>
<feature type="region of interest" description="Disordered" evidence="7">
    <location>
        <begin position="414"/>
        <end position="433"/>
    </location>
</feature>
<dbReference type="InterPro" id="IPR009057">
    <property type="entry name" value="Homeodomain-like_sf"/>
</dbReference>
<dbReference type="FunFam" id="1.10.10.60:FF:000001">
    <property type="entry name" value="MYB-related transcription factor"/>
    <property type="match status" value="1"/>
</dbReference>
<evidence type="ECO:0000259" key="9">
    <source>
        <dbReference type="PROSITE" id="PS51294"/>
    </source>
</evidence>
<keyword evidence="6" id="KW-0539">Nucleus</keyword>
<dbReference type="SUPFAM" id="SSF46689">
    <property type="entry name" value="Homeodomain-like"/>
    <property type="match status" value="1"/>
</dbReference>
<keyword evidence="2" id="KW-0677">Repeat</keyword>
<dbReference type="EMBL" id="JAYKXN010000008">
    <property type="protein sequence ID" value="KAK7263514.1"/>
    <property type="molecule type" value="Genomic_DNA"/>
</dbReference>
<comment type="subcellular location">
    <subcellularLocation>
        <location evidence="1">Nucleus</location>
    </subcellularLocation>
</comment>